<dbReference type="EMBL" id="CM000837">
    <property type="protein sequence ID" value="KRH63544.1"/>
    <property type="molecule type" value="Genomic_DNA"/>
</dbReference>
<evidence type="ECO:0000313" key="3">
    <source>
        <dbReference type="Proteomes" id="UP000008827"/>
    </source>
</evidence>
<evidence type="ECO:0000313" key="2">
    <source>
        <dbReference type="EnsemblPlants" id="KRH63544"/>
    </source>
</evidence>
<dbReference type="AlphaFoldDB" id="A0A0R0KG48"/>
<dbReference type="Proteomes" id="UP000008827">
    <property type="component" value="Chromosome 4"/>
</dbReference>
<dbReference type="PANTHER" id="PTHR33240">
    <property type="entry name" value="OS08G0508500 PROTEIN"/>
    <property type="match status" value="1"/>
</dbReference>
<sequence>MLNSIEIEKKATKSMPPITFMDEDFRDIDRCHNDPMVVKIEASNFLDKKGSKSIMIKYLTVSVRTSYNALIGRPSLNELGVIISTPHLTMKFPSKNGRIIVVWADQITTRECYATSLRVGKEKKGIKPKA</sequence>
<proteinExistence type="predicted"/>
<dbReference type="Gramene" id="KRH63544">
    <property type="protein sequence ID" value="KRH63544"/>
    <property type="gene ID" value="GLYMA_04G184100"/>
</dbReference>
<gene>
    <name evidence="1" type="ORF">GLYMA_04G184100</name>
</gene>
<name>A0A0R0KG48_SOYBN</name>
<organism evidence="1">
    <name type="scientific">Glycine max</name>
    <name type="common">Soybean</name>
    <name type="synonym">Glycine hispida</name>
    <dbReference type="NCBI Taxonomy" id="3847"/>
    <lineage>
        <taxon>Eukaryota</taxon>
        <taxon>Viridiplantae</taxon>
        <taxon>Streptophyta</taxon>
        <taxon>Embryophyta</taxon>
        <taxon>Tracheophyta</taxon>
        <taxon>Spermatophyta</taxon>
        <taxon>Magnoliopsida</taxon>
        <taxon>eudicotyledons</taxon>
        <taxon>Gunneridae</taxon>
        <taxon>Pentapetalae</taxon>
        <taxon>rosids</taxon>
        <taxon>fabids</taxon>
        <taxon>Fabales</taxon>
        <taxon>Fabaceae</taxon>
        <taxon>Papilionoideae</taxon>
        <taxon>50 kb inversion clade</taxon>
        <taxon>NPAAA clade</taxon>
        <taxon>indigoferoid/millettioid clade</taxon>
        <taxon>Phaseoleae</taxon>
        <taxon>Glycine</taxon>
        <taxon>Glycine subgen. Soja</taxon>
    </lineage>
</organism>
<reference evidence="2" key="2">
    <citation type="submission" date="2018-02" db="UniProtKB">
        <authorList>
            <consortium name="EnsemblPlants"/>
        </authorList>
    </citation>
    <scope>IDENTIFICATION</scope>
    <source>
        <strain evidence="2">Williams 82</strain>
    </source>
</reference>
<dbReference type="EnsemblPlants" id="KRH63544">
    <property type="protein sequence ID" value="KRH63544"/>
    <property type="gene ID" value="GLYMA_04G184100"/>
</dbReference>
<dbReference type="PANTHER" id="PTHR33240:SF15">
    <property type="entry name" value="GAG-PRO-LIKE PROTEIN"/>
    <property type="match status" value="1"/>
</dbReference>
<keyword evidence="3" id="KW-1185">Reference proteome</keyword>
<reference evidence="1 2" key="1">
    <citation type="journal article" date="2010" name="Nature">
        <title>Genome sequence of the palaeopolyploid soybean.</title>
        <authorList>
            <person name="Schmutz J."/>
            <person name="Cannon S.B."/>
            <person name="Schlueter J."/>
            <person name="Ma J."/>
            <person name="Mitros T."/>
            <person name="Nelson W."/>
            <person name="Hyten D.L."/>
            <person name="Song Q."/>
            <person name="Thelen J.J."/>
            <person name="Cheng J."/>
            <person name="Xu D."/>
            <person name="Hellsten U."/>
            <person name="May G.D."/>
            <person name="Yu Y."/>
            <person name="Sakurai T."/>
            <person name="Umezawa T."/>
            <person name="Bhattacharyya M.K."/>
            <person name="Sandhu D."/>
            <person name="Valliyodan B."/>
            <person name="Lindquist E."/>
            <person name="Peto M."/>
            <person name="Grant D."/>
            <person name="Shu S."/>
            <person name="Goodstein D."/>
            <person name="Barry K."/>
            <person name="Futrell-Griggs M."/>
            <person name="Abernathy B."/>
            <person name="Du J."/>
            <person name="Tian Z."/>
            <person name="Zhu L."/>
            <person name="Gill N."/>
            <person name="Joshi T."/>
            <person name="Libault M."/>
            <person name="Sethuraman A."/>
            <person name="Zhang X.-C."/>
            <person name="Shinozaki K."/>
            <person name="Nguyen H.T."/>
            <person name="Wing R.A."/>
            <person name="Cregan P."/>
            <person name="Specht J."/>
            <person name="Grimwood J."/>
            <person name="Rokhsar D."/>
            <person name="Stacey G."/>
            <person name="Shoemaker R.C."/>
            <person name="Jackson S.A."/>
        </authorList>
    </citation>
    <scope>NUCLEOTIDE SEQUENCE</scope>
    <source>
        <strain evidence="2">cv. Williams 82</strain>
        <tissue evidence="1">Callus</tissue>
    </source>
</reference>
<accession>A0A0R0KG48</accession>
<evidence type="ECO:0000313" key="1">
    <source>
        <dbReference type="EMBL" id="KRH63544.1"/>
    </source>
</evidence>
<reference evidence="1" key="3">
    <citation type="submission" date="2018-07" db="EMBL/GenBank/DDBJ databases">
        <title>WGS assembly of Glycine max.</title>
        <authorList>
            <person name="Schmutz J."/>
            <person name="Cannon S."/>
            <person name="Schlueter J."/>
            <person name="Ma J."/>
            <person name="Mitros T."/>
            <person name="Nelson W."/>
            <person name="Hyten D."/>
            <person name="Song Q."/>
            <person name="Thelen J."/>
            <person name="Cheng J."/>
            <person name="Xu D."/>
            <person name="Hellsten U."/>
            <person name="May G."/>
            <person name="Yu Y."/>
            <person name="Sakurai T."/>
            <person name="Umezawa T."/>
            <person name="Bhattacharyya M."/>
            <person name="Sandhu D."/>
            <person name="Valliyodan B."/>
            <person name="Lindquist E."/>
            <person name="Peto M."/>
            <person name="Grant D."/>
            <person name="Shu S."/>
            <person name="Goodstein D."/>
            <person name="Barry K."/>
            <person name="Futrell-Griggs M."/>
            <person name="Abernathy B."/>
            <person name="Du J."/>
            <person name="Tian Z."/>
            <person name="Zhu L."/>
            <person name="Gill N."/>
            <person name="Joshi T."/>
            <person name="Libault M."/>
            <person name="Sethuraman A."/>
            <person name="Zhang X."/>
            <person name="Shinozaki K."/>
            <person name="Nguyen H."/>
            <person name="Wing R."/>
            <person name="Cregan P."/>
            <person name="Specht J."/>
            <person name="Grimwood J."/>
            <person name="Rokhsar D."/>
            <person name="Stacey G."/>
            <person name="Shoemaker R."/>
            <person name="Jackson S."/>
        </authorList>
    </citation>
    <scope>NUCLEOTIDE SEQUENCE</scope>
    <source>
        <tissue evidence="1">Callus</tissue>
    </source>
</reference>
<protein>
    <submittedName>
        <fullName evidence="1 2">Uncharacterized protein</fullName>
    </submittedName>
</protein>
<dbReference type="InParanoid" id="A0A0R0KG48"/>